<evidence type="ECO:0000313" key="1">
    <source>
        <dbReference type="EMBL" id="PWE52129.1"/>
    </source>
</evidence>
<gene>
    <name evidence="1" type="ORF">DEM27_32730</name>
</gene>
<evidence type="ECO:0008006" key="3">
    <source>
        <dbReference type="Google" id="ProtNLM"/>
    </source>
</evidence>
<dbReference type="RefSeq" id="WP_109462411.1">
    <property type="nucleotide sequence ID" value="NZ_QFBC01000035.1"/>
</dbReference>
<dbReference type="AlphaFoldDB" id="A0A2U2DFQ3"/>
<evidence type="ECO:0000313" key="2">
    <source>
        <dbReference type="Proteomes" id="UP000245252"/>
    </source>
</evidence>
<proteinExistence type="predicted"/>
<name>A0A2U2DFQ3_9HYPH</name>
<dbReference type="Proteomes" id="UP000245252">
    <property type="component" value="Unassembled WGS sequence"/>
</dbReference>
<organism evidence="1 2">
    <name type="scientific">Metarhizobium album</name>
    <dbReference type="NCBI Taxonomy" id="2182425"/>
    <lineage>
        <taxon>Bacteria</taxon>
        <taxon>Pseudomonadati</taxon>
        <taxon>Pseudomonadota</taxon>
        <taxon>Alphaproteobacteria</taxon>
        <taxon>Hyphomicrobiales</taxon>
        <taxon>Rhizobiaceae</taxon>
        <taxon>Metarhizobium</taxon>
    </lineage>
</organism>
<reference evidence="1 2" key="1">
    <citation type="submission" date="2018-05" db="EMBL/GenBank/DDBJ databases">
        <title>The draft genome of strain NS-104.</title>
        <authorList>
            <person name="Hang P."/>
            <person name="Jiang J."/>
        </authorList>
    </citation>
    <scope>NUCLEOTIDE SEQUENCE [LARGE SCALE GENOMIC DNA]</scope>
    <source>
        <strain evidence="1 2">NS-104</strain>
    </source>
</reference>
<protein>
    <recommendedName>
        <fullName evidence="3">TnsA endonuclease N-terminal domain-containing protein</fullName>
    </recommendedName>
</protein>
<sequence>MGIAKQAASLRAARTSASIQTYSPAGTIKCDGVRLFRSQAARDVACLLDVNPSVTSWQCMPHPFDVDGIVHVADYQVFNEDGSILFMDAPDRARSVDIQLLDDEAIRRDARYRLLGRTEVYDGFRLRNARDLLRYAYATTPLGDRLRLLSALDEHGSLPLAECLKAFQETKPVPGIAALILHGYVEVDLDDAPLGPETTVRRISR</sequence>
<dbReference type="EMBL" id="QFBC01000035">
    <property type="protein sequence ID" value="PWE52129.1"/>
    <property type="molecule type" value="Genomic_DNA"/>
</dbReference>
<accession>A0A2U2DFQ3</accession>
<keyword evidence="2" id="KW-1185">Reference proteome</keyword>
<dbReference type="OrthoDB" id="7909136at2"/>
<comment type="caution">
    <text evidence="1">The sequence shown here is derived from an EMBL/GenBank/DDBJ whole genome shotgun (WGS) entry which is preliminary data.</text>
</comment>